<evidence type="ECO:0000313" key="12">
    <source>
        <dbReference type="Proteomes" id="UP000887575"/>
    </source>
</evidence>
<dbReference type="CDD" id="cd00117">
    <property type="entry name" value="TFP"/>
    <property type="match status" value="1"/>
</dbReference>
<dbReference type="GO" id="GO:0004095">
    <property type="term" value="F:carnitine O-palmitoyltransferase activity"/>
    <property type="evidence" value="ECO:0007669"/>
    <property type="project" value="TreeGrafter"/>
</dbReference>
<name>A0AAF3FRB7_9BILA</name>
<dbReference type="InterPro" id="IPR045860">
    <property type="entry name" value="Snake_toxin-like_sf"/>
</dbReference>
<dbReference type="GO" id="GO:0005739">
    <property type="term" value="C:mitochondrion"/>
    <property type="evidence" value="ECO:0007669"/>
    <property type="project" value="TreeGrafter"/>
</dbReference>
<dbReference type="Pfam" id="PF00755">
    <property type="entry name" value="Carn_acyltransf"/>
    <property type="match status" value="1"/>
</dbReference>
<keyword evidence="8" id="KW-0472">Membrane</keyword>
<keyword evidence="5" id="KW-0276">Fatty acid metabolism</keyword>
<reference evidence="13" key="1">
    <citation type="submission" date="2024-02" db="UniProtKB">
        <authorList>
            <consortium name="WormBaseParasite"/>
        </authorList>
    </citation>
    <scope>IDENTIFICATION</scope>
</reference>
<evidence type="ECO:0000256" key="8">
    <source>
        <dbReference type="ARBA" id="ARBA00023136"/>
    </source>
</evidence>
<proteinExistence type="inferred from homology"/>
<feature type="active site" description="Proton acceptor" evidence="10">
    <location>
        <position position="543"/>
    </location>
</feature>
<keyword evidence="6" id="KW-1133">Transmembrane helix</keyword>
<evidence type="ECO:0000313" key="13">
    <source>
        <dbReference type="WBParaSite" id="MBELARI_LOCUS9260"/>
    </source>
</evidence>
<evidence type="ECO:0000256" key="5">
    <source>
        <dbReference type="ARBA" id="ARBA00022832"/>
    </source>
</evidence>
<evidence type="ECO:0000256" key="2">
    <source>
        <dbReference type="ARBA" id="ARBA00005232"/>
    </source>
</evidence>
<dbReference type="InterPro" id="IPR023213">
    <property type="entry name" value="CAT-like_dom_sf"/>
</dbReference>
<evidence type="ECO:0000256" key="4">
    <source>
        <dbReference type="ARBA" id="ARBA00022692"/>
    </source>
</evidence>
<dbReference type="FunFam" id="3.30.559.10:FF:000002">
    <property type="entry name" value="carnitine O-palmitoyltransferase 1, liver isoform"/>
    <property type="match status" value="1"/>
</dbReference>
<dbReference type="Gene3D" id="3.30.559.70">
    <property type="entry name" value="Choline/Carnitine o-acyltransferase, domain 2"/>
    <property type="match status" value="1"/>
</dbReference>
<comment type="subcellular location">
    <subcellularLocation>
        <location evidence="1">Membrane</location>
        <topology evidence="1">Multi-pass membrane protein</topology>
    </subcellularLocation>
</comment>
<evidence type="ECO:0000256" key="7">
    <source>
        <dbReference type="ARBA" id="ARBA00023098"/>
    </source>
</evidence>
<keyword evidence="3" id="KW-0808">Transferase</keyword>
<organism evidence="12 13">
    <name type="scientific">Mesorhabditis belari</name>
    <dbReference type="NCBI Taxonomy" id="2138241"/>
    <lineage>
        <taxon>Eukaryota</taxon>
        <taxon>Metazoa</taxon>
        <taxon>Ecdysozoa</taxon>
        <taxon>Nematoda</taxon>
        <taxon>Chromadorea</taxon>
        <taxon>Rhabditida</taxon>
        <taxon>Rhabditina</taxon>
        <taxon>Rhabditomorpha</taxon>
        <taxon>Rhabditoidea</taxon>
        <taxon>Rhabditidae</taxon>
        <taxon>Mesorhabditinae</taxon>
        <taxon>Mesorhabditis</taxon>
    </lineage>
</organism>
<dbReference type="PANTHER" id="PTHR22589:SF99">
    <property type="entry name" value="CHOLINE_CARNITINE ACYLTRANSFERASE DOMAIN-CONTAINING PROTEIN"/>
    <property type="match status" value="1"/>
</dbReference>
<dbReference type="Gene3D" id="3.30.559.10">
    <property type="entry name" value="Chloramphenicol acetyltransferase-like domain"/>
    <property type="match status" value="1"/>
</dbReference>
<dbReference type="SUPFAM" id="SSF52777">
    <property type="entry name" value="CoA-dependent acyltransferases"/>
    <property type="match status" value="2"/>
</dbReference>
<keyword evidence="4" id="KW-0812">Transmembrane</keyword>
<protein>
    <submittedName>
        <fullName evidence="13">Choline/carnitine acyltransferase domain-containing protein</fullName>
    </submittedName>
</protein>
<dbReference type="PANTHER" id="PTHR22589">
    <property type="entry name" value="CARNITINE O-ACYLTRANSFERASE"/>
    <property type="match status" value="1"/>
</dbReference>
<evidence type="ECO:0000256" key="9">
    <source>
        <dbReference type="ARBA" id="ARBA00023315"/>
    </source>
</evidence>
<sequence length="843" mass="97017">MALTCYDYMVTSSWNPTHATVECPPDTKFCYSSYLETEDLYGNNTKIEAHSCASAAVCQETGCGTNPKDYICCCAQDTCNSSLKLRMTVKEGSHDPIKKKEKPIISPFPLYKHYPSRFEQIVYQTYNAVENRMWPVRPLYYGMAATAIAAYHWRNPSNYLLNLLPQTENVMLETLKITVLSLGSAYIPVFVIRRFLKHFYFSYKGFLFDNPKKPSITTRIWGIVRAVLSFCPPRLQSCERLLPTQPVPNLQENVAKYLESIKHIVGKDELDLITEQGEKFLKEEGKKLQMYARLYSLFTTNYVSDFWRKYVYLYGRDPLLINSSVAHVDLFRDAPAMRAVRAAHVVAIESLSQMAIHRQNYKPLGDGLLCACHYDNMYAVNRVPGETIDNLVNYGTSNHVAILLKGNIYKMQYCDDRGKMYTLDELTKIFDELFTRAELEPQNGPLAHICALTSDRRDQWHQNRRRFFLENVKNKKALEIIESAVFFFTMDEEDDWDYEANHPEKLDNFMRNMLTGNGSNRWADKSLNYIMNKNTRCGGTTEHSIADGSEFDHIMENFVYMDTKVFSYKPLEEQQKLLSNGRFAKEEGLKLAEKLQIDLVNAEMVTEIERCRVTAMTAGQDVDMATTVYREWGKGRIKKCGCSPDAFVQMAIQLAVYRDQGRFVFTYEPASVRFYRNSRTETLRTVGEESCQFVKAMEDSTKEKSERIKLLKKACEAHVNKNKDCMIGKGIDRHFFVLYVLSKGFGISSPFLETIFSQKWFLSTSHVPNVTGQIDEDKDIDFSWIGACFGAVTKDGYGICYRFAGNHSICAHISSYHSAENTDSHRFQREFIKALNEMAEMFE</sequence>
<keyword evidence="7" id="KW-0443">Lipid metabolism</keyword>
<dbReference type="GO" id="GO:0006631">
    <property type="term" value="P:fatty acid metabolic process"/>
    <property type="evidence" value="ECO:0007669"/>
    <property type="project" value="UniProtKB-KW"/>
</dbReference>
<keyword evidence="9" id="KW-0012">Acyltransferase</keyword>
<dbReference type="GO" id="GO:0009437">
    <property type="term" value="P:carnitine metabolic process"/>
    <property type="evidence" value="ECO:0007669"/>
    <property type="project" value="TreeGrafter"/>
</dbReference>
<evidence type="ECO:0000256" key="6">
    <source>
        <dbReference type="ARBA" id="ARBA00022989"/>
    </source>
</evidence>
<evidence type="ECO:0000256" key="10">
    <source>
        <dbReference type="PIRSR" id="PIRSR600542-1"/>
    </source>
</evidence>
<feature type="domain" description="Choline/carnitine acyltransferase" evidence="11">
    <location>
        <begin position="246"/>
        <end position="831"/>
    </location>
</feature>
<dbReference type="WBParaSite" id="MBELARI_LOCUS9260">
    <property type="protein sequence ID" value="MBELARI_LOCUS9260"/>
    <property type="gene ID" value="MBELARI_LOCUS9260"/>
</dbReference>
<dbReference type="Proteomes" id="UP000887575">
    <property type="component" value="Unassembled WGS sequence"/>
</dbReference>
<comment type="similarity">
    <text evidence="2">Belongs to the carnitine/choline acetyltransferase family.</text>
</comment>
<dbReference type="GO" id="GO:0016020">
    <property type="term" value="C:membrane"/>
    <property type="evidence" value="ECO:0007669"/>
    <property type="project" value="UniProtKB-SubCell"/>
</dbReference>
<evidence type="ECO:0000256" key="3">
    <source>
        <dbReference type="ARBA" id="ARBA00022679"/>
    </source>
</evidence>
<dbReference type="InterPro" id="IPR000542">
    <property type="entry name" value="Carn_acyl_trans"/>
</dbReference>
<dbReference type="AlphaFoldDB" id="A0AAF3FRB7"/>
<accession>A0AAF3FRB7</accession>
<dbReference type="InterPro" id="IPR042231">
    <property type="entry name" value="Cho/carn_acyl_trans_2"/>
</dbReference>
<keyword evidence="12" id="KW-1185">Reference proteome</keyword>
<evidence type="ECO:0000259" key="11">
    <source>
        <dbReference type="Pfam" id="PF00755"/>
    </source>
</evidence>
<dbReference type="InterPro" id="IPR039551">
    <property type="entry name" value="Cho/carn_acyl_trans"/>
</dbReference>
<evidence type="ECO:0000256" key="1">
    <source>
        <dbReference type="ARBA" id="ARBA00004141"/>
    </source>
</evidence>
<dbReference type="SUPFAM" id="SSF57302">
    <property type="entry name" value="Snake toxin-like"/>
    <property type="match status" value="1"/>
</dbReference>